<accession>A0A0D2ASS2</accession>
<reference evidence="2 3" key="1">
    <citation type="submission" date="2015-01" db="EMBL/GenBank/DDBJ databases">
        <title>The Genome Sequence of Cladophialophora immunda CBS83496.</title>
        <authorList>
            <consortium name="The Broad Institute Genomics Platform"/>
            <person name="Cuomo C."/>
            <person name="de Hoog S."/>
            <person name="Gorbushina A."/>
            <person name="Stielow B."/>
            <person name="Teixiera M."/>
            <person name="Abouelleil A."/>
            <person name="Chapman S.B."/>
            <person name="Priest M."/>
            <person name="Young S.K."/>
            <person name="Wortman J."/>
            <person name="Nusbaum C."/>
            <person name="Birren B."/>
        </authorList>
    </citation>
    <scope>NUCLEOTIDE SEQUENCE [LARGE SCALE GENOMIC DNA]</scope>
    <source>
        <strain evidence="2 3">CBS 83496</strain>
    </source>
</reference>
<dbReference type="AlphaFoldDB" id="A0A0D2ASS2"/>
<dbReference type="GeneID" id="27347086"/>
<dbReference type="EMBL" id="KN847043">
    <property type="protein sequence ID" value="KIW28212.1"/>
    <property type="molecule type" value="Genomic_DNA"/>
</dbReference>
<proteinExistence type="predicted"/>
<dbReference type="OrthoDB" id="4160186at2759"/>
<evidence type="ECO:0000256" key="1">
    <source>
        <dbReference type="SAM" id="MobiDB-lite"/>
    </source>
</evidence>
<sequence length="309" mass="34988">MAFCSRRESPLGLFYDAEILIHQPHTPDSWMESVRPDLFFKLSCHAQLEKGDFSSSACHLQSLLATIIRRQAVPVDNTIISQGRTLESETKIPCVQTTGRRRGPKAPSITRTTSKALSHSTPSSSHSSFLPPSCQYCVKMEELQPNMTLFQYEVVYKGRLSDKFEAFFENIFRVAALDWALAHKINARVTGLLETLETGTRDSEDLDQAQKEEAADDLALYVGYQDKAIAAHVQAQFIIQACAKLFVFMMSVRYTDENGVRLPPQSPGQSHWWTYEFIDLVSKAQEAMWDDDDIDTAFNDIPEELFSYP</sequence>
<evidence type="ECO:0000313" key="2">
    <source>
        <dbReference type="EMBL" id="KIW28212.1"/>
    </source>
</evidence>
<keyword evidence="3" id="KW-1185">Reference proteome</keyword>
<dbReference type="HOGENOM" id="CLU_900171_0_0_1"/>
<protein>
    <submittedName>
        <fullName evidence="2">Uncharacterized protein</fullName>
    </submittedName>
</protein>
<feature type="compositionally biased region" description="Low complexity" evidence="1">
    <location>
        <begin position="117"/>
        <end position="126"/>
    </location>
</feature>
<name>A0A0D2ASS2_9EURO</name>
<feature type="region of interest" description="Disordered" evidence="1">
    <location>
        <begin position="97"/>
        <end position="126"/>
    </location>
</feature>
<dbReference type="Proteomes" id="UP000054466">
    <property type="component" value="Unassembled WGS sequence"/>
</dbReference>
<dbReference type="RefSeq" id="XP_016248428.1">
    <property type="nucleotide sequence ID" value="XM_016395009.1"/>
</dbReference>
<evidence type="ECO:0000313" key="3">
    <source>
        <dbReference type="Proteomes" id="UP000054466"/>
    </source>
</evidence>
<organism evidence="2 3">
    <name type="scientific">Cladophialophora immunda</name>
    <dbReference type="NCBI Taxonomy" id="569365"/>
    <lineage>
        <taxon>Eukaryota</taxon>
        <taxon>Fungi</taxon>
        <taxon>Dikarya</taxon>
        <taxon>Ascomycota</taxon>
        <taxon>Pezizomycotina</taxon>
        <taxon>Eurotiomycetes</taxon>
        <taxon>Chaetothyriomycetidae</taxon>
        <taxon>Chaetothyriales</taxon>
        <taxon>Herpotrichiellaceae</taxon>
        <taxon>Cladophialophora</taxon>
    </lineage>
</organism>
<gene>
    <name evidence="2" type="ORF">PV07_07892</name>
</gene>
<dbReference type="VEuPathDB" id="FungiDB:PV07_07892"/>